<evidence type="ECO:0000256" key="1">
    <source>
        <dbReference type="ARBA" id="ARBA00022722"/>
    </source>
</evidence>
<proteinExistence type="predicted"/>
<dbReference type="SUPFAM" id="SSF52980">
    <property type="entry name" value="Restriction endonuclease-like"/>
    <property type="match status" value="2"/>
</dbReference>
<evidence type="ECO:0000256" key="2">
    <source>
        <dbReference type="ARBA" id="ARBA00022759"/>
    </source>
</evidence>
<keyword evidence="3" id="KW-0378">Hydrolase</keyword>
<dbReference type="GO" id="GO:0003677">
    <property type="term" value="F:DNA binding"/>
    <property type="evidence" value="ECO:0007669"/>
    <property type="project" value="InterPro"/>
</dbReference>
<feature type="domain" description="DNA mismatch repair MutH/Type II restriction enzyme Sau3AI" evidence="5">
    <location>
        <begin position="20"/>
        <end position="123"/>
    </location>
</feature>
<dbReference type="CDD" id="cd22355">
    <property type="entry name" value="Sau3AI_C"/>
    <property type="match status" value="1"/>
</dbReference>
<accession>A0A942Z7K0</accession>
<gene>
    <name evidence="6" type="ORF">GOQ27_14320</name>
</gene>
<evidence type="ECO:0000259" key="5">
    <source>
        <dbReference type="SMART" id="SM00927"/>
    </source>
</evidence>
<dbReference type="InterPro" id="IPR011335">
    <property type="entry name" value="Restrct_endonuc-II-like"/>
</dbReference>
<feature type="region of interest" description="Disordered" evidence="4">
    <location>
        <begin position="374"/>
        <end position="398"/>
    </location>
</feature>
<dbReference type="Pfam" id="PF02976">
    <property type="entry name" value="MutH"/>
    <property type="match status" value="2"/>
</dbReference>
<keyword evidence="2 6" id="KW-0255">Endonuclease</keyword>
<dbReference type="GO" id="GO:0004519">
    <property type="term" value="F:endonuclease activity"/>
    <property type="evidence" value="ECO:0007669"/>
    <property type="project" value="UniProtKB-KW"/>
</dbReference>
<dbReference type="GO" id="GO:0016787">
    <property type="term" value="F:hydrolase activity"/>
    <property type="evidence" value="ECO:0007669"/>
    <property type="project" value="UniProtKB-KW"/>
</dbReference>
<dbReference type="NCBIfam" id="NF040973">
    <property type="entry name" value="restrict_Sau3AI"/>
    <property type="match status" value="1"/>
</dbReference>
<dbReference type="InterPro" id="IPR037057">
    <property type="entry name" value="DNA_rep_MutH/T2_RE_sf"/>
</dbReference>
<sequence>MKKGNKGGLGQLLEKYYFQYQLNSDSEPDFKEAGVELKVTPFKKNKSKKKPFSAKERLVLNIINFETIVYETFHNSSFLNKNKLLLLIFYLHDFDIPNKLDFLIKYVQLFEYPHEDFKIIEQDWNTIVNKIKLGKAHELSEGDTMYLGACTKGSKKADSYRVQPFSDIKAPQRALSLKSTYMNYILRNYILKHKTTYEPIIKDKSILENQTFEEYIVNKISEHHGKSIDTLCEEFNVSKSAKQKTTQVALKILGLKSNKAEEFEKANIKMKSIRIQSNGRIKEHMSFPTFKFIELIKEDWETSTFRTMLEETKFFFIIYKFNSNNELILERTMFWNMPINILDTEVKYVWEKTVKIINDGVKLEKVGKRTFNNLPSASKNPVSHVRPHGKDGSDTYPLPDGRDMPKQSFWLNNSFILEQILENGDNYD</sequence>
<dbReference type="CDD" id="cd22356">
    <property type="entry name" value="Sau3AI_N-like"/>
    <property type="match status" value="1"/>
</dbReference>
<evidence type="ECO:0000256" key="3">
    <source>
        <dbReference type="ARBA" id="ARBA00022801"/>
    </source>
</evidence>
<organism evidence="6 7">
    <name type="scientific">Anaeromonas frigoriresistens</name>
    <dbReference type="NCBI Taxonomy" id="2683708"/>
    <lineage>
        <taxon>Bacteria</taxon>
        <taxon>Bacillati</taxon>
        <taxon>Bacillota</taxon>
        <taxon>Tissierellia</taxon>
        <taxon>Tissierellales</taxon>
        <taxon>Thermohalobacteraceae</taxon>
        <taxon>Anaeromonas</taxon>
    </lineage>
</organism>
<dbReference type="SMART" id="SM00927">
    <property type="entry name" value="MutH"/>
    <property type="match status" value="1"/>
</dbReference>
<dbReference type="InterPro" id="IPR011337">
    <property type="entry name" value="DNA_rep_MutH/RE_typeII_Sau3AI"/>
</dbReference>
<evidence type="ECO:0000256" key="4">
    <source>
        <dbReference type="SAM" id="MobiDB-lite"/>
    </source>
</evidence>
<protein>
    <submittedName>
        <fullName evidence="6">Restriction endonuclease</fullName>
    </submittedName>
</protein>
<keyword evidence="1" id="KW-0540">Nuclease</keyword>
<dbReference type="AlphaFoldDB" id="A0A942Z7K0"/>
<evidence type="ECO:0000313" key="6">
    <source>
        <dbReference type="EMBL" id="MBS4539646.1"/>
    </source>
</evidence>
<dbReference type="EMBL" id="WSFT01000053">
    <property type="protein sequence ID" value="MBS4539646.1"/>
    <property type="molecule type" value="Genomic_DNA"/>
</dbReference>
<reference evidence="6" key="1">
    <citation type="submission" date="2019-12" db="EMBL/GenBank/DDBJ databases">
        <title>Clostridiaceae gen. nov. sp. nov., isolated from sediment in Xinjiang, China.</title>
        <authorList>
            <person name="Zhang R."/>
        </authorList>
    </citation>
    <scope>NUCLEOTIDE SEQUENCE</scope>
    <source>
        <strain evidence="6">D2Q-11</strain>
    </source>
</reference>
<dbReference type="Gene3D" id="3.40.600.10">
    <property type="entry name" value="DNA mismatch repair MutH/Restriction endonuclease, type II"/>
    <property type="match status" value="2"/>
</dbReference>
<keyword evidence="7" id="KW-1185">Reference proteome</keyword>
<name>A0A942Z7K0_9FIRM</name>
<comment type="caution">
    <text evidence="6">The sequence shown here is derived from an EMBL/GenBank/DDBJ whole genome shotgun (WGS) entry which is preliminary data.</text>
</comment>
<dbReference type="Proteomes" id="UP000724672">
    <property type="component" value="Unassembled WGS sequence"/>
</dbReference>
<evidence type="ECO:0000313" key="7">
    <source>
        <dbReference type="Proteomes" id="UP000724672"/>
    </source>
</evidence>